<comment type="caution">
    <text evidence="4">The sequence shown here is derived from an EMBL/GenBank/DDBJ whole genome shotgun (WGS) entry which is preliminary data.</text>
</comment>
<feature type="domain" description="N-acetyltransferase" evidence="3">
    <location>
        <begin position="4"/>
        <end position="148"/>
    </location>
</feature>
<dbReference type="GO" id="GO:0016747">
    <property type="term" value="F:acyltransferase activity, transferring groups other than amino-acyl groups"/>
    <property type="evidence" value="ECO:0007669"/>
    <property type="project" value="InterPro"/>
</dbReference>
<reference evidence="4 5" key="1">
    <citation type="submission" date="2019-03" db="EMBL/GenBank/DDBJ databases">
        <title>Draft genome sequences of novel Actinobacteria.</title>
        <authorList>
            <person name="Sahin N."/>
            <person name="Ay H."/>
            <person name="Saygin H."/>
        </authorList>
    </citation>
    <scope>NUCLEOTIDE SEQUENCE [LARGE SCALE GENOMIC DNA]</scope>
    <source>
        <strain evidence="4 5">DSM 41900</strain>
    </source>
</reference>
<evidence type="ECO:0000256" key="1">
    <source>
        <dbReference type="ARBA" id="ARBA00022679"/>
    </source>
</evidence>
<keyword evidence="2" id="KW-0012">Acyltransferase</keyword>
<organism evidence="4 5">
    <name type="scientific">Streptomyces hainanensis</name>
    <dbReference type="NCBI Taxonomy" id="402648"/>
    <lineage>
        <taxon>Bacteria</taxon>
        <taxon>Bacillati</taxon>
        <taxon>Actinomycetota</taxon>
        <taxon>Actinomycetes</taxon>
        <taxon>Kitasatosporales</taxon>
        <taxon>Streptomycetaceae</taxon>
        <taxon>Streptomyces</taxon>
    </lineage>
</organism>
<name>A0A4R4TQZ3_9ACTN</name>
<accession>A0A4R4TQZ3</accession>
<dbReference type="EMBL" id="SMKI01000002">
    <property type="protein sequence ID" value="TDC80410.1"/>
    <property type="molecule type" value="Genomic_DNA"/>
</dbReference>
<dbReference type="InterPro" id="IPR050832">
    <property type="entry name" value="Bact_Acetyltransf"/>
</dbReference>
<sequence>MFGMFIEQRTADDLDLIRLLDAAFAELVARYGLEGRSGIGPGAHYLVAVVDGETVGCVAVQTTGVAGTGEVKRMYVAPAARGQGIARALLKEVERQAAELGHTRLRLVTGHLQPAAVALYESAGYEPTDPWGTYATRPGTFCYAKPLTA</sequence>
<dbReference type="OrthoDB" id="9803233at2"/>
<evidence type="ECO:0000259" key="3">
    <source>
        <dbReference type="PROSITE" id="PS51186"/>
    </source>
</evidence>
<dbReference type="PROSITE" id="PS51186">
    <property type="entry name" value="GNAT"/>
    <property type="match status" value="1"/>
</dbReference>
<dbReference type="CDD" id="cd04301">
    <property type="entry name" value="NAT_SF"/>
    <property type="match status" value="1"/>
</dbReference>
<dbReference type="PANTHER" id="PTHR43877">
    <property type="entry name" value="AMINOALKYLPHOSPHONATE N-ACETYLTRANSFERASE-RELATED-RELATED"/>
    <property type="match status" value="1"/>
</dbReference>
<gene>
    <name evidence="4" type="ORF">E1283_00275</name>
</gene>
<dbReference type="SUPFAM" id="SSF55729">
    <property type="entry name" value="Acyl-CoA N-acyltransferases (Nat)"/>
    <property type="match status" value="1"/>
</dbReference>
<keyword evidence="5" id="KW-1185">Reference proteome</keyword>
<proteinExistence type="predicted"/>
<evidence type="ECO:0000313" key="5">
    <source>
        <dbReference type="Proteomes" id="UP000295345"/>
    </source>
</evidence>
<evidence type="ECO:0000256" key="2">
    <source>
        <dbReference type="ARBA" id="ARBA00023315"/>
    </source>
</evidence>
<dbReference type="Proteomes" id="UP000295345">
    <property type="component" value="Unassembled WGS sequence"/>
</dbReference>
<dbReference type="InterPro" id="IPR000182">
    <property type="entry name" value="GNAT_dom"/>
</dbReference>
<dbReference type="InterPro" id="IPR016181">
    <property type="entry name" value="Acyl_CoA_acyltransferase"/>
</dbReference>
<evidence type="ECO:0000313" key="4">
    <source>
        <dbReference type="EMBL" id="TDC80410.1"/>
    </source>
</evidence>
<dbReference type="Pfam" id="PF13508">
    <property type="entry name" value="Acetyltransf_7"/>
    <property type="match status" value="1"/>
</dbReference>
<dbReference type="Gene3D" id="3.40.630.30">
    <property type="match status" value="1"/>
</dbReference>
<dbReference type="AlphaFoldDB" id="A0A4R4TQZ3"/>
<protein>
    <submittedName>
        <fullName evidence="4">N-acetyltransferase</fullName>
    </submittedName>
</protein>
<dbReference type="PANTHER" id="PTHR43877:SF2">
    <property type="entry name" value="AMINOALKYLPHOSPHONATE N-ACETYLTRANSFERASE-RELATED"/>
    <property type="match status" value="1"/>
</dbReference>
<keyword evidence="1 4" id="KW-0808">Transferase</keyword>